<feature type="region of interest" description="Disordered" evidence="1">
    <location>
        <begin position="1"/>
        <end position="22"/>
    </location>
</feature>
<dbReference type="EMBL" id="FN653017">
    <property type="protein sequence ID" value="CBY21668.1"/>
    <property type="molecule type" value="Genomic_DNA"/>
</dbReference>
<feature type="region of interest" description="Disordered" evidence="1">
    <location>
        <begin position="229"/>
        <end position="457"/>
    </location>
</feature>
<feature type="compositionally biased region" description="Basic and acidic residues" evidence="1">
    <location>
        <begin position="360"/>
        <end position="371"/>
    </location>
</feature>
<feature type="compositionally biased region" description="Low complexity" evidence="1">
    <location>
        <begin position="165"/>
        <end position="174"/>
    </location>
</feature>
<dbReference type="AlphaFoldDB" id="E4WUY6"/>
<organism evidence="2">
    <name type="scientific">Oikopleura dioica</name>
    <name type="common">Tunicate</name>
    <dbReference type="NCBI Taxonomy" id="34765"/>
    <lineage>
        <taxon>Eukaryota</taxon>
        <taxon>Metazoa</taxon>
        <taxon>Chordata</taxon>
        <taxon>Tunicata</taxon>
        <taxon>Appendicularia</taxon>
        <taxon>Copelata</taxon>
        <taxon>Oikopleuridae</taxon>
        <taxon>Oikopleura</taxon>
    </lineage>
</organism>
<feature type="compositionally biased region" description="Basic and acidic residues" evidence="1">
    <location>
        <begin position="512"/>
        <end position="522"/>
    </location>
</feature>
<feature type="compositionally biased region" description="Basic and acidic residues" evidence="1">
    <location>
        <begin position="606"/>
        <end position="628"/>
    </location>
</feature>
<feature type="compositionally biased region" description="Polar residues" evidence="1">
    <location>
        <begin position="348"/>
        <end position="359"/>
    </location>
</feature>
<evidence type="ECO:0000256" key="1">
    <source>
        <dbReference type="SAM" id="MobiDB-lite"/>
    </source>
</evidence>
<accession>E4WUY6</accession>
<protein>
    <submittedName>
        <fullName evidence="2">Uncharacterized protein</fullName>
    </submittedName>
</protein>
<dbReference type="InParanoid" id="E4WUY6"/>
<proteinExistence type="predicted"/>
<evidence type="ECO:0000313" key="2">
    <source>
        <dbReference type="EMBL" id="CBY21668.1"/>
    </source>
</evidence>
<sequence length="734" mass="83424">MSDRNYENREEKQDDPFDLNSSLSFVADDEDMPYERAVRADHQKTVTSVLVQVTYLKDALKAQCAYDGPLTVAERRAIRHNKKILLTLQKQLEESMQNIKPMPVSNPASRHTSYEVVHAHSAHQLNKAQCASPLQGVTNETDTITDELSKRQMPKSEYRIERGYNRGSLNNRGSSRGRARRRVISHETRHELYTAPSPAARSRIRTSESLYPFLDDGNEVDQAIEEKKTRELQEDEKSFSSSPEIQQDSQSSITSMKSHSKSGRRPRSAMSGIKERILRDKEKIKMRQKEEEEEQEVLPGPEEPSNDNKTAESDSFEYLPTVEDYLGSADVVEKEPSPISYVAEEEISSQSTLDHSQINKSDEEVTEKASEDQSETLSTAKEKDEEQNSQINSYMSDLRKKESHLRYAESGSDVEKSPDEERMQELRAISDVGRLSQPGRSSEDEDSDEELQETSSLVNAEGILGSHMKYIGTSSLLQNSSSNLKSSSRLSSKTREEEREKRRSEIRRRKEKQREESSRVESVKSANLSSRDKDSNTKLSSKKDEDETNPTSKLSVRSSESVRGQSNINRGRGRGVTSIAQSRAQRSTTETSDGQHFGRADTPTYSRREPVAYDQYRRRREEPKPREELHWPKASTKCAGDEVTFNAPDPRVLPQRIENNQTQSVPVYDEDDSDDFEKQIEEFEKMTARGDFGPSTFLFINGGERATANRIPIKITSIIHGVGLFIVQLQRPSF</sequence>
<feature type="compositionally biased region" description="Basic and acidic residues" evidence="1">
    <location>
        <begin position="147"/>
        <end position="164"/>
    </location>
</feature>
<feature type="compositionally biased region" description="Polar residues" evidence="1">
    <location>
        <begin position="239"/>
        <end position="248"/>
    </location>
</feature>
<feature type="compositionally biased region" description="Basic and acidic residues" evidence="1">
    <location>
        <begin position="493"/>
        <end position="503"/>
    </location>
</feature>
<gene>
    <name evidence="2" type="ORF">GSOID_T00009442001</name>
</gene>
<feature type="compositionally biased region" description="Basic residues" evidence="1">
    <location>
        <begin position="258"/>
        <end position="267"/>
    </location>
</feature>
<evidence type="ECO:0000313" key="3">
    <source>
        <dbReference type="Proteomes" id="UP000001307"/>
    </source>
</evidence>
<feature type="compositionally biased region" description="Basic and acidic residues" evidence="1">
    <location>
        <begin position="229"/>
        <end position="238"/>
    </location>
</feature>
<feature type="region of interest" description="Disordered" evidence="1">
    <location>
        <begin position="146"/>
        <end position="204"/>
    </location>
</feature>
<dbReference type="Proteomes" id="UP000001307">
    <property type="component" value="Unassembled WGS sequence"/>
</dbReference>
<keyword evidence="3" id="KW-1185">Reference proteome</keyword>
<feature type="compositionally biased region" description="Basic and acidic residues" evidence="1">
    <location>
        <begin position="530"/>
        <end position="545"/>
    </location>
</feature>
<feature type="compositionally biased region" description="Basic and acidic residues" evidence="1">
    <location>
        <begin position="273"/>
        <end position="290"/>
    </location>
</feature>
<feature type="compositionally biased region" description="Polar residues" evidence="1">
    <location>
        <begin position="549"/>
        <end position="569"/>
    </location>
</feature>
<feature type="region of interest" description="Disordered" evidence="1">
    <location>
        <begin position="476"/>
        <end position="628"/>
    </location>
</feature>
<feature type="compositionally biased region" description="Polar residues" evidence="1">
    <location>
        <begin position="578"/>
        <end position="594"/>
    </location>
</feature>
<name>E4WUY6_OIKDI</name>
<feature type="compositionally biased region" description="Low complexity" evidence="1">
    <location>
        <begin position="476"/>
        <end position="491"/>
    </location>
</feature>
<reference evidence="2" key="1">
    <citation type="journal article" date="2010" name="Science">
        <title>Plasticity of animal genome architecture unmasked by rapid evolution of a pelagic tunicate.</title>
        <authorList>
            <person name="Denoeud F."/>
            <person name="Henriet S."/>
            <person name="Mungpakdee S."/>
            <person name="Aury J.M."/>
            <person name="Da Silva C."/>
            <person name="Brinkmann H."/>
            <person name="Mikhaleva J."/>
            <person name="Olsen L.C."/>
            <person name="Jubin C."/>
            <person name="Canestro C."/>
            <person name="Bouquet J.M."/>
            <person name="Danks G."/>
            <person name="Poulain J."/>
            <person name="Campsteijn C."/>
            <person name="Adamski M."/>
            <person name="Cross I."/>
            <person name="Yadetie F."/>
            <person name="Muffato M."/>
            <person name="Louis A."/>
            <person name="Butcher S."/>
            <person name="Tsagkogeorga G."/>
            <person name="Konrad A."/>
            <person name="Singh S."/>
            <person name="Jensen M.F."/>
            <person name="Cong E.H."/>
            <person name="Eikeseth-Otteraa H."/>
            <person name="Noel B."/>
            <person name="Anthouard V."/>
            <person name="Porcel B.M."/>
            <person name="Kachouri-Lafond R."/>
            <person name="Nishino A."/>
            <person name="Ugolini M."/>
            <person name="Chourrout P."/>
            <person name="Nishida H."/>
            <person name="Aasland R."/>
            <person name="Huzurbazar S."/>
            <person name="Westhof E."/>
            <person name="Delsuc F."/>
            <person name="Lehrach H."/>
            <person name="Reinhardt R."/>
            <person name="Weissenbach J."/>
            <person name="Roy S.W."/>
            <person name="Artiguenave F."/>
            <person name="Postlethwait J.H."/>
            <person name="Manak J.R."/>
            <person name="Thompson E.M."/>
            <person name="Jaillon O."/>
            <person name="Du Pasquier L."/>
            <person name="Boudinot P."/>
            <person name="Liberles D.A."/>
            <person name="Volff J.N."/>
            <person name="Philippe H."/>
            <person name="Lenhard B."/>
            <person name="Roest Crollius H."/>
            <person name="Wincker P."/>
            <person name="Chourrout D."/>
        </authorList>
    </citation>
    <scope>NUCLEOTIDE SEQUENCE [LARGE SCALE GENOMIC DNA]</scope>
</reference>
<feature type="compositionally biased region" description="Acidic residues" evidence="1">
    <location>
        <begin position="443"/>
        <end position="452"/>
    </location>
</feature>
<feature type="compositionally biased region" description="Basic and acidic residues" evidence="1">
    <location>
        <begin position="397"/>
        <end position="425"/>
    </location>
</feature>
<feature type="compositionally biased region" description="Basic and acidic residues" evidence="1">
    <location>
        <begin position="1"/>
        <end position="15"/>
    </location>
</feature>